<evidence type="ECO:0000313" key="2">
    <source>
        <dbReference type="Proteomes" id="UP000184440"/>
    </source>
</evidence>
<dbReference type="EMBL" id="FRCS01000021">
    <property type="protein sequence ID" value="SHN47239.1"/>
    <property type="molecule type" value="Genomic_DNA"/>
</dbReference>
<dbReference type="STRING" id="134849.SAMN05443668_12187"/>
<evidence type="ECO:0000313" key="1">
    <source>
        <dbReference type="EMBL" id="SHN47239.1"/>
    </source>
</evidence>
<sequence>MSTLDLRSHYTNYIATLNHRRFDDLLTFVCEDLTYNDVSMTSGQYRALLEDDVRRIPDLYFEVMHLIVEGDVVACRLRFDCTPREPFRGLAPTGARVVFTEHVFYRFRDDRISQVWSLLDVEALQNQMRGWGH</sequence>
<dbReference type="Pfam" id="PF07366">
    <property type="entry name" value="SnoaL"/>
    <property type="match status" value="1"/>
</dbReference>
<accession>A0A1M7RM22</accession>
<organism evidence="1 2">
    <name type="scientific">Cryptosporangium aurantiacum</name>
    <dbReference type="NCBI Taxonomy" id="134849"/>
    <lineage>
        <taxon>Bacteria</taxon>
        <taxon>Bacillati</taxon>
        <taxon>Actinomycetota</taxon>
        <taxon>Actinomycetes</taxon>
        <taxon>Cryptosporangiales</taxon>
        <taxon>Cryptosporangiaceae</taxon>
        <taxon>Cryptosporangium</taxon>
    </lineage>
</organism>
<dbReference type="InterPro" id="IPR009959">
    <property type="entry name" value="Cyclase_SnoaL-like"/>
</dbReference>
<dbReference type="OrthoDB" id="9182871at2"/>
<dbReference type="RefSeq" id="WP_073264880.1">
    <property type="nucleotide sequence ID" value="NZ_FRCS01000021.1"/>
</dbReference>
<gene>
    <name evidence="1" type="ORF">SAMN05443668_12187</name>
</gene>
<dbReference type="AlphaFoldDB" id="A0A1M7RM22"/>
<protein>
    <submittedName>
        <fullName evidence="1">Predicted ester cyclase</fullName>
    </submittedName>
</protein>
<reference evidence="1 2" key="1">
    <citation type="submission" date="2016-11" db="EMBL/GenBank/DDBJ databases">
        <authorList>
            <person name="Jaros S."/>
            <person name="Januszkiewicz K."/>
            <person name="Wedrychowicz H."/>
        </authorList>
    </citation>
    <scope>NUCLEOTIDE SEQUENCE [LARGE SCALE GENOMIC DNA]</scope>
    <source>
        <strain evidence="1 2">DSM 46144</strain>
    </source>
</reference>
<name>A0A1M7RM22_9ACTN</name>
<dbReference type="GO" id="GO:0030638">
    <property type="term" value="P:polyketide metabolic process"/>
    <property type="evidence" value="ECO:0007669"/>
    <property type="project" value="InterPro"/>
</dbReference>
<dbReference type="Proteomes" id="UP000184440">
    <property type="component" value="Unassembled WGS sequence"/>
</dbReference>
<dbReference type="SUPFAM" id="SSF54427">
    <property type="entry name" value="NTF2-like"/>
    <property type="match status" value="1"/>
</dbReference>
<dbReference type="InterPro" id="IPR032710">
    <property type="entry name" value="NTF2-like_dom_sf"/>
</dbReference>
<dbReference type="PANTHER" id="PTHR38436:SF1">
    <property type="entry name" value="ESTER CYCLASE"/>
    <property type="match status" value="1"/>
</dbReference>
<proteinExistence type="predicted"/>
<keyword evidence="2" id="KW-1185">Reference proteome</keyword>
<dbReference type="Gene3D" id="3.10.450.50">
    <property type="match status" value="1"/>
</dbReference>
<dbReference type="PANTHER" id="PTHR38436">
    <property type="entry name" value="POLYKETIDE CYCLASE SNOAL-LIKE DOMAIN"/>
    <property type="match status" value="1"/>
</dbReference>